<dbReference type="InterPro" id="IPR010569">
    <property type="entry name" value="Myotubularin-like_Pase_dom"/>
</dbReference>
<evidence type="ECO:0000259" key="3">
    <source>
        <dbReference type="PROSITE" id="PS51339"/>
    </source>
</evidence>
<dbReference type="Pfam" id="PF06602">
    <property type="entry name" value="Myotub-related"/>
    <property type="match status" value="1"/>
</dbReference>
<dbReference type="GO" id="GO:0016020">
    <property type="term" value="C:membrane"/>
    <property type="evidence" value="ECO:0007669"/>
    <property type="project" value="TreeGrafter"/>
</dbReference>
<dbReference type="PANTHER" id="PTHR10807">
    <property type="entry name" value="MYOTUBULARIN-RELATED"/>
    <property type="match status" value="1"/>
</dbReference>
<dbReference type="PANTHER" id="PTHR10807:SF128">
    <property type="entry name" value="PHOSPHATIDYLINOSITOL-3,5-BISPHOSPHATE 3-PHOSPHATASE"/>
    <property type="match status" value="1"/>
</dbReference>
<dbReference type="GO" id="GO:0046856">
    <property type="term" value="P:phosphatidylinositol dephosphorylation"/>
    <property type="evidence" value="ECO:0007669"/>
    <property type="project" value="TreeGrafter"/>
</dbReference>
<dbReference type="GO" id="GO:0004438">
    <property type="term" value="F:phosphatidylinositol-3-phosphate phosphatase activity"/>
    <property type="evidence" value="ECO:0007669"/>
    <property type="project" value="TreeGrafter"/>
</dbReference>
<dbReference type="InterPro" id="IPR016130">
    <property type="entry name" value="Tyr_Pase_AS"/>
</dbReference>
<dbReference type="SUPFAM" id="SSF52799">
    <property type="entry name" value="(Phosphotyrosine protein) phosphatases II"/>
    <property type="match status" value="1"/>
</dbReference>
<dbReference type="AlphaFoldDB" id="A0A6B2L0J3"/>
<organism evidence="4">
    <name type="scientific">Arcella intermedia</name>
    <dbReference type="NCBI Taxonomy" id="1963864"/>
    <lineage>
        <taxon>Eukaryota</taxon>
        <taxon>Amoebozoa</taxon>
        <taxon>Tubulinea</taxon>
        <taxon>Elardia</taxon>
        <taxon>Arcellinida</taxon>
        <taxon>Sphaerothecina</taxon>
        <taxon>Arcellidae</taxon>
        <taxon>Arcella</taxon>
    </lineage>
</organism>
<name>A0A6B2L0J3_9EUKA</name>
<dbReference type="GO" id="GO:0005737">
    <property type="term" value="C:cytoplasm"/>
    <property type="evidence" value="ECO:0007669"/>
    <property type="project" value="TreeGrafter"/>
</dbReference>
<dbReference type="PROSITE" id="PS00383">
    <property type="entry name" value="TYR_PHOSPHATASE_1"/>
    <property type="match status" value="1"/>
</dbReference>
<evidence type="ECO:0000256" key="2">
    <source>
        <dbReference type="PIRSR" id="PIRSR630564-2"/>
    </source>
</evidence>
<sequence length="575" mass="66908">MASPGTDWVFINKVHPFSLESEYRDKGGSLFPGEKVLDKHDVKINIPQISLDLQGSIFVTNWTVCFMYQLNRQWCCLHTNFPLQGICDIKSLGEASFQLITRNLRETVFVFDSPEIMHTIMDTIERLAFWKDYKNPMDKSVFAFTLKEAIIFWEGNSVGMFHIEEEYQRMRISDEFVIRNFNEDFRLCPSYPKQVILPRPATFDMVLASSKFRSHGRFPAVCWVHPQTKVTLSRCSQPLMRGICTEDQPLVSLLFPSFTSSEETCSPSYFSMSFLSSSKSMSKLQLVIVDARSEMVAKFCYTRGGGHENIEKYPNCSIQFMAIDNIHKVSEAWKNFATVESQLPLNQTKWAEHIKLILKAATETTLIIFKKKCSVLVHCSDGWDRTSQIIALSELMMDPFYRTIYGFGILIQKEWLQFGHKFADRIGYGEKGHTQEQSPIFVLFLECVYQLLCKYPTCFEFNEDYLITLIDELYSCRFGTFLMNCEKEREKMRIETETVSIWPWLLSNENIARFKNKEYNSQEQSPIIPDTSITLLQDWPAFYNIYKNAWSEEIPRVVKHTPNLLDCISDDYIGR</sequence>
<feature type="active site" description="Phosphocysteine intermediate" evidence="1">
    <location>
        <position position="379"/>
    </location>
</feature>
<protein>
    <recommendedName>
        <fullName evidence="3">Myotubularin phosphatase domain-containing protein</fullName>
    </recommendedName>
</protein>
<accession>A0A6B2L0J3</accession>
<feature type="binding site" evidence="2">
    <location>
        <begin position="325"/>
        <end position="326"/>
    </location>
    <ligand>
        <name>substrate</name>
    </ligand>
</feature>
<dbReference type="EMBL" id="GIBP01001551">
    <property type="protein sequence ID" value="NDV30520.1"/>
    <property type="molecule type" value="Transcribed_RNA"/>
</dbReference>
<dbReference type="InterPro" id="IPR030564">
    <property type="entry name" value="Myotubularin"/>
</dbReference>
<evidence type="ECO:0000313" key="4">
    <source>
        <dbReference type="EMBL" id="NDV30520.1"/>
    </source>
</evidence>
<feature type="domain" description="Myotubularin phosphatase" evidence="3">
    <location>
        <begin position="157"/>
        <end position="543"/>
    </location>
</feature>
<proteinExistence type="predicted"/>
<feature type="binding site" evidence="2">
    <location>
        <begin position="379"/>
        <end position="385"/>
    </location>
    <ligand>
        <name>substrate</name>
    </ligand>
</feature>
<dbReference type="PROSITE" id="PS51339">
    <property type="entry name" value="PPASE_MYOTUBULARIN"/>
    <property type="match status" value="1"/>
</dbReference>
<evidence type="ECO:0000256" key="1">
    <source>
        <dbReference type="PIRSR" id="PIRSR630564-1"/>
    </source>
</evidence>
<dbReference type="SUPFAM" id="SSF50729">
    <property type="entry name" value="PH domain-like"/>
    <property type="match status" value="1"/>
</dbReference>
<dbReference type="InterPro" id="IPR029021">
    <property type="entry name" value="Prot-tyrosine_phosphatase-like"/>
</dbReference>
<reference evidence="4" key="1">
    <citation type="journal article" date="2020" name="J. Eukaryot. Microbiol.">
        <title>De novo Sequencing, Assembly and Annotation of the Transcriptome for the Free-Living Testate Amoeba Arcella intermedia.</title>
        <authorList>
            <person name="Ribeiro G.M."/>
            <person name="Porfirio-Sousa A.L."/>
            <person name="Maurer-Alcala X.X."/>
            <person name="Katz L.A."/>
            <person name="Lahr D.J.G."/>
        </authorList>
    </citation>
    <scope>NUCLEOTIDE SEQUENCE</scope>
</reference>